<proteinExistence type="predicted"/>
<dbReference type="CDD" id="cd23767">
    <property type="entry name" value="IQCD"/>
    <property type="match status" value="1"/>
</dbReference>
<dbReference type="PROSITE" id="PS50096">
    <property type="entry name" value="IQ"/>
    <property type="match status" value="2"/>
</dbReference>
<dbReference type="InterPro" id="IPR028765">
    <property type="entry name" value="IQCB1"/>
</dbReference>
<dbReference type="SMART" id="SM00015">
    <property type="entry name" value="IQ"/>
    <property type="match status" value="2"/>
</dbReference>
<keyword evidence="1" id="KW-0175">Coiled coil</keyword>
<dbReference type="PANTHER" id="PTHR15673">
    <property type="entry name" value="IQ CALMODULIN-BINDING MOTIF CONTAINING PROTEIN 1"/>
    <property type="match status" value="1"/>
</dbReference>
<dbReference type="Gene3D" id="1.20.5.190">
    <property type="match status" value="2"/>
</dbReference>
<sequence>MRKKIKKVAIEISDVGINDIPEKLGSVNDILNEGILDSTEMNEACQAIWDYNIFSLIVSVIKQDFSKINGSWETAVKLISILKKIISVFQPEDKETDRAYKAQLTLTTDRILAAAGRYITTVKKEVSKDSTEYQVLSCMFKTLNVIAKVHPQGITVSLSSKRLLSLLMSNSDEVYTFSAKLLVSLLYYGKDFVSLVSTSTLQPLWDEAVYQIYTSENPSVVKWSIEVLSCALQTFALSAHHLTTNCSDLLEVLQKWQGKGFDHKLQKLQHHLHKCLDDSQAIENEKRHKAATKIQAVYRGYRIRKQLKLANYNLARLQRHYRLKKSNEQEQQLQNWRKEEQKFDSKIERARRLRLYHEKCFQAINSLPSGEVDNYLQLLQQEAAIKIQRAWRHFLCHREMKKMNIFKNRESAAQKIQRQVRKWLKERRTHKEQPRLQTSQLQPSAFPDVSELEEQAVIWKMKHPVIVPLNRNEQLKQFAETNKLLQEFYNFKPLRIRHRQRIDALIAQIESDFQLLKKPPRIEDVTVKDLNLYQSFSKPITTKAQLAHEKEIKKLNLPWWKKFNDRHD</sequence>
<accession>A0ABM1SAI3</accession>
<gene>
    <name evidence="3" type="primary">LOC106458667</name>
</gene>
<evidence type="ECO:0000256" key="1">
    <source>
        <dbReference type="SAM" id="Coils"/>
    </source>
</evidence>
<protein>
    <submittedName>
        <fullName evidence="3">IQ calmodulin-binding motif-containing protein 1-like isoform X1</fullName>
    </submittedName>
</protein>
<keyword evidence="2" id="KW-1185">Reference proteome</keyword>
<reference evidence="3" key="1">
    <citation type="submission" date="2025-08" db="UniProtKB">
        <authorList>
            <consortium name="RefSeq"/>
        </authorList>
    </citation>
    <scope>IDENTIFICATION</scope>
    <source>
        <tissue evidence="3">Muscle</tissue>
    </source>
</reference>
<dbReference type="InterPro" id="IPR000048">
    <property type="entry name" value="IQ_motif_EF-hand-BS"/>
</dbReference>
<dbReference type="InterPro" id="IPR016024">
    <property type="entry name" value="ARM-type_fold"/>
</dbReference>
<dbReference type="RefSeq" id="XP_022240638.1">
    <property type="nucleotide sequence ID" value="XM_022384930.1"/>
</dbReference>
<evidence type="ECO:0000313" key="2">
    <source>
        <dbReference type="Proteomes" id="UP000694941"/>
    </source>
</evidence>
<name>A0ABM1SAI3_LIMPO</name>
<dbReference type="SUPFAM" id="SSF48371">
    <property type="entry name" value="ARM repeat"/>
    <property type="match status" value="1"/>
</dbReference>
<dbReference type="Pfam" id="PF00612">
    <property type="entry name" value="IQ"/>
    <property type="match status" value="2"/>
</dbReference>
<organism evidence="2 3">
    <name type="scientific">Limulus polyphemus</name>
    <name type="common">Atlantic horseshoe crab</name>
    <dbReference type="NCBI Taxonomy" id="6850"/>
    <lineage>
        <taxon>Eukaryota</taxon>
        <taxon>Metazoa</taxon>
        <taxon>Ecdysozoa</taxon>
        <taxon>Arthropoda</taxon>
        <taxon>Chelicerata</taxon>
        <taxon>Merostomata</taxon>
        <taxon>Xiphosura</taxon>
        <taxon>Limulidae</taxon>
        <taxon>Limulus</taxon>
    </lineage>
</organism>
<dbReference type="GeneID" id="106458667"/>
<evidence type="ECO:0000313" key="3">
    <source>
        <dbReference type="RefSeq" id="XP_022240638.1"/>
    </source>
</evidence>
<dbReference type="PANTHER" id="PTHR15673:SF2">
    <property type="entry name" value="IQ CALMODULIN-BINDING MOTIF-CONTAINING PROTEIN 1"/>
    <property type="match status" value="1"/>
</dbReference>
<dbReference type="Proteomes" id="UP000694941">
    <property type="component" value="Unplaced"/>
</dbReference>
<feature type="coiled-coil region" evidence="1">
    <location>
        <begin position="326"/>
        <end position="353"/>
    </location>
</feature>